<gene>
    <name evidence="1" type="ORF">DFQ27_000551</name>
</gene>
<sequence>MLRHSPSLESLELNVGDRCRTLLPGYDTTTTTPLLLSSPTTVLASETHVSHSTLSHGRSGGDDLLPTNMSLNSLKLVGRWLLSRASLEQIVTMCPNVETLSLMVTDGIAPEDILRMYQQHGHRLPRLKLVELPQELPEELQHTFGVIGIEDSPDFQEPLVEFMFYDELYGFSA</sequence>
<dbReference type="Proteomes" id="UP000807716">
    <property type="component" value="Unassembled WGS sequence"/>
</dbReference>
<keyword evidence="2" id="KW-1185">Reference proteome</keyword>
<evidence type="ECO:0000313" key="1">
    <source>
        <dbReference type="EMBL" id="KAG0265544.1"/>
    </source>
</evidence>
<accession>A0A9P6QGP3</accession>
<proteinExistence type="predicted"/>
<organism evidence="1 2">
    <name type="scientific">Actinomortierella ambigua</name>
    <dbReference type="NCBI Taxonomy" id="1343610"/>
    <lineage>
        <taxon>Eukaryota</taxon>
        <taxon>Fungi</taxon>
        <taxon>Fungi incertae sedis</taxon>
        <taxon>Mucoromycota</taxon>
        <taxon>Mortierellomycotina</taxon>
        <taxon>Mortierellomycetes</taxon>
        <taxon>Mortierellales</taxon>
        <taxon>Mortierellaceae</taxon>
        <taxon>Actinomortierella</taxon>
    </lineage>
</organism>
<comment type="caution">
    <text evidence="1">The sequence shown here is derived from an EMBL/GenBank/DDBJ whole genome shotgun (WGS) entry which is preliminary data.</text>
</comment>
<reference evidence="1" key="1">
    <citation type="journal article" date="2020" name="Fungal Divers.">
        <title>Resolving the Mortierellaceae phylogeny through synthesis of multi-gene phylogenetics and phylogenomics.</title>
        <authorList>
            <person name="Vandepol N."/>
            <person name="Liber J."/>
            <person name="Desiro A."/>
            <person name="Na H."/>
            <person name="Kennedy M."/>
            <person name="Barry K."/>
            <person name="Grigoriev I.V."/>
            <person name="Miller A.N."/>
            <person name="O'Donnell K."/>
            <person name="Stajich J.E."/>
            <person name="Bonito G."/>
        </authorList>
    </citation>
    <scope>NUCLEOTIDE SEQUENCE</scope>
    <source>
        <strain evidence="1">BC1065</strain>
    </source>
</reference>
<dbReference type="EMBL" id="JAAAJB010000114">
    <property type="protein sequence ID" value="KAG0265544.1"/>
    <property type="molecule type" value="Genomic_DNA"/>
</dbReference>
<name>A0A9P6QGP3_9FUNG</name>
<dbReference type="AlphaFoldDB" id="A0A9P6QGP3"/>
<protein>
    <submittedName>
        <fullName evidence="1">Uncharacterized protein</fullName>
    </submittedName>
</protein>
<evidence type="ECO:0000313" key="2">
    <source>
        <dbReference type="Proteomes" id="UP000807716"/>
    </source>
</evidence>